<dbReference type="Proteomes" id="UP001597058">
    <property type="component" value="Unassembled WGS sequence"/>
</dbReference>
<keyword evidence="2" id="KW-1185">Reference proteome</keyword>
<evidence type="ECO:0000313" key="1">
    <source>
        <dbReference type="EMBL" id="MFD1311286.1"/>
    </source>
</evidence>
<organism evidence="1 2">
    <name type="scientific">Streptomyces kaempferi</name>
    <dbReference type="NCBI Taxonomy" id="333725"/>
    <lineage>
        <taxon>Bacteria</taxon>
        <taxon>Bacillati</taxon>
        <taxon>Actinomycetota</taxon>
        <taxon>Actinomycetes</taxon>
        <taxon>Kitasatosporales</taxon>
        <taxon>Streptomycetaceae</taxon>
        <taxon>Streptomyces</taxon>
    </lineage>
</organism>
<comment type="caution">
    <text evidence="1">The sequence shown here is derived from an EMBL/GenBank/DDBJ whole genome shotgun (WGS) entry which is preliminary data.</text>
</comment>
<evidence type="ECO:0000313" key="2">
    <source>
        <dbReference type="Proteomes" id="UP001597058"/>
    </source>
</evidence>
<reference evidence="2" key="1">
    <citation type="journal article" date="2019" name="Int. J. Syst. Evol. Microbiol.">
        <title>The Global Catalogue of Microorganisms (GCM) 10K type strain sequencing project: providing services to taxonomists for standard genome sequencing and annotation.</title>
        <authorList>
            <consortium name="The Broad Institute Genomics Platform"/>
            <consortium name="The Broad Institute Genome Sequencing Center for Infectious Disease"/>
            <person name="Wu L."/>
            <person name="Ma J."/>
        </authorList>
    </citation>
    <scope>NUCLEOTIDE SEQUENCE [LARGE SCALE GENOMIC DNA]</scope>
    <source>
        <strain evidence="2">CGMCC 4.7020</strain>
    </source>
</reference>
<gene>
    <name evidence="1" type="ORF">ACFQ5X_36430</name>
</gene>
<protein>
    <submittedName>
        <fullName evidence="1">Uncharacterized protein</fullName>
    </submittedName>
</protein>
<sequence>MSRPRTPDAPVVALDLLQLSEARFETATRLGAFGPQQQELVDNALRAVLDL</sequence>
<dbReference type="RefSeq" id="WP_381243032.1">
    <property type="nucleotide sequence ID" value="NZ_JBHSKH010000147.1"/>
</dbReference>
<proteinExistence type="predicted"/>
<name>A0ABW3XNV9_9ACTN</name>
<dbReference type="EMBL" id="JBHTMM010000074">
    <property type="protein sequence ID" value="MFD1311286.1"/>
    <property type="molecule type" value="Genomic_DNA"/>
</dbReference>
<accession>A0ABW3XNV9</accession>